<name>A0A7X8XVK4_9BACT</name>
<evidence type="ECO:0008006" key="3">
    <source>
        <dbReference type="Google" id="ProtNLM"/>
    </source>
</evidence>
<keyword evidence="2" id="KW-1185">Reference proteome</keyword>
<dbReference type="RefSeq" id="WP_168882106.1">
    <property type="nucleotide sequence ID" value="NZ_JABAIL010000003.1"/>
</dbReference>
<evidence type="ECO:0000313" key="2">
    <source>
        <dbReference type="Proteomes" id="UP000585050"/>
    </source>
</evidence>
<reference evidence="1 2" key="1">
    <citation type="submission" date="2020-04" db="EMBL/GenBank/DDBJ databases">
        <title>Flammeovirga sp. SR4, a novel species isolated from seawater.</title>
        <authorList>
            <person name="Wang X."/>
        </authorList>
    </citation>
    <scope>NUCLEOTIDE SEQUENCE [LARGE SCALE GENOMIC DNA]</scope>
    <source>
        <strain evidence="1 2">SR4</strain>
    </source>
</reference>
<dbReference type="Proteomes" id="UP000585050">
    <property type="component" value="Unassembled WGS sequence"/>
</dbReference>
<protein>
    <recommendedName>
        <fullName evidence="3">Lipocalin-like domain-containing protein</fullName>
    </recommendedName>
</protein>
<organism evidence="1 2">
    <name type="scientific">Flammeovirga agarivorans</name>
    <dbReference type="NCBI Taxonomy" id="2726742"/>
    <lineage>
        <taxon>Bacteria</taxon>
        <taxon>Pseudomonadati</taxon>
        <taxon>Bacteroidota</taxon>
        <taxon>Cytophagia</taxon>
        <taxon>Cytophagales</taxon>
        <taxon>Flammeovirgaceae</taxon>
        <taxon>Flammeovirga</taxon>
    </lineage>
</organism>
<comment type="caution">
    <text evidence="1">The sequence shown here is derived from an EMBL/GenBank/DDBJ whole genome shotgun (WGS) entry which is preliminary data.</text>
</comment>
<proteinExistence type="predicted"/>
<sequence length="363" mass="43087">MKKLIILLIIISSCSSHRDLYNPEGKWILNYWLHQNVDSSLSMYTNPILFEFKKNGDLIHSQLGYKETSNKWSINKDTILFNSYKSVIRRLDSDTLILQDNNNQFVITRPKKVKINKSSNKIKNILQNNIWTNKQGKELEFFKNETMIESQLIYNYFVGDTTKSININNWGIAEFYEDYYLYYYIDLFNNTGFKKGIYQLISISDSSFSFFDENGKLISYTNKPLISNIDSTLLQGKWVSHNSKNKKYRRNAYDIYSDDEKMIIFEGDLIMEIEHDVLTFQIDSLRKIKYNWRLNKCGDVLFIDKIDTLDNGEKIIYYTDIIHINTITKSLINSRLDNWILYDEISDEKSYLLNIYQDFEKID</sequence>
<dbReference type="EMBL" id="JABAIL010000003">
    <property type="protein sequence ID" value="NLR91381.1"/>
    <property type="molecule type" value="Genomic_DNA"/>
</dbReference>
<evidence type="ECO:0000313" key="1">
    <source>
        <dbReference type="EMBL" id="NLR91381.1"/>
    </source>
</evidence>
<gene>
    <name evidence="1" type="ORF">HGP29_09205</name>
</gene>
<dbReference type="AlphaFoldDB" id="A0A7X8XVK4"/>
<accession>A0A7X8XVK4</accession>